<keyword evidence="3" id="KW-1185">Reference proteome</keyword>
<reference evidence="2 3" key="1">
    <citation type="journal article" date="2000" name="Virology">
        <title>Complete genomic sequence of the Amsacta moorei entomopoxvirus: analysis and comparison with other poxviruses.</title>
        <authorList>
            <person name="Bawden A.L."/>
            <person name="Glassberg K.J."/>
            <person name="Diggans J."/>
            <person name="Shaw R."/>
            <person name="Farmerie W."/>
            <person name="Moyer R.W."/>
        </authorList>
    </citation>
    <scope>NUCLEOTIDE SEQUENCE [LARGE SCALE GENOMIC DNA]</scope>
</reference>
<organismHost>
    <name type="scientific">Amsacta</name>
    <dbReference type="NCBI Taxonomy" id="340055"/>
</organismHost>
<dbReference type="RefSeq" id="NP_064906.1">
    <property type="nucleotide sequence ID" value="NC_002520.1"/>
</dbReference>
<keyword evidence="1" id="KW-1133">Transmembrane helix</keyword>
<organism evidence="2 3">
    <name type="scientific">Amsacta moorei entomopoxvirus</name>
    <name type="common">AmEPV</name>
    <dbReference type="NCBI Taxonomy" id="28321"/>
    <lineage>
        <taxon>Viruses</taxon>
        <taxon>Varidnaviria</taxon>
        <taxon>Bamfordvirae</taxon>
        <taxon>Nucleocytoviricota</taxon>
        <taxon>Pokkesviricetes</taxon>
        <taxon>Chitovirales</taxon>
        <taxon>Poxviridae</taxon>
        <taxon>Entomopoxvirinae</taxon>
        <taxon>Betaentomopoxvirus</taxon>
    </lineage>
</organism>
<evidence type="ECO:0000313" key="3">
    <source>
        <dbReference type="Proteomes" id="UP000000872"/>
    </source>
</evidence>
<protein>
    <submittedName>
        <fullName evidence="2">AMV124</fullName>
    </submittedName>
</protein>
<sequence length="627" mass="73640">MNFLYMCVIIIIFLILLIYYRIINDYNENYNKYFLQRIHRKILNIQNNNFNTPKDMLFSASEFSYKVLINRGKINDFSILYNINKSDLDINNWYARVGIPRTLCMSIYMIKNPDLNIIKNLFIKFLKWIQNPLQSHKNVSELYSKCLCYIIIVTINKKYSLNIDINNIIYQNALNVFIEDLEIIPCNTLKNLKPGYYSDGSFTNSLPMIPSAISIGSECLDSIFYAMYILKIPVSDNLLHIFINMNYNEFNYYGCNIDNLGMSFTRNKTKLQILQIMCQILTHFNKLKSTINIKFLINNINTIYYNSILNLNLYPTIENNIDYQPDDIVYYDILTVSGIIRCRKNGFSVVSSNYTSFCYLNEYGNEDNLNISTRFCKCCIQIMDPNSLEYYNIINNNNDTIYNIQNILINDNLIEINGRDHAIVGERLYTGDLFSAKSFTFNYGRLQSYEIIHYSSIISINHITINNNNANNLKFIIFRWIKTDYNISDNKRKLYIADQYIETNYNIKVLEQRGFLLFYIDINITNIKDIIIGFSINRSLSSVIIRPDANTICDGLIHIKERRENKELMEYIFEPIDFDPDGIHYFELNKNLGFILYGPWDNVAIKLNNINIDVFNNGVRRINIISS</sequence>
<evidence type="ECO:0000256" key="1">
    <source>
        <dbReference type="SAM" id="Phobius"/>
    </source>
</evidence>
<dbReference type="EMBL" id="AF250284">
    <property type="protein sequence ID" value="AAG02830.1"/>
    <property type="molecule type" value="Genomic_DNA"/>
</dbReference>
<dbReference type="Proteomes" id="UP000000872">
    <property type="component" value="Segment"/>
</dbReference>
<dbReference type="KEGG" id="vg:1494714"/>
<evidence type="ECO:0000313" key="2">
    <source>
        <dbReference type="EMBL" id="AAG02830.1"/>
    </source>
</evidence>
<name>Q9EMS5_AMEPV</name>
<proteinExistence type="predicted"/>
<keyword evidence="1" id="KW-0472">Membrane</keyword>
<accession>Q9EMS5</accession>
<dbReference type="OrthoDB" id="16552at10239"/>
<dbReference type="GeneID" id="1494714"/>
<gene>
    <name evidence="2" type="primary">AMV124</name>
</gene>
<feature type="transmembrane region" description="Helical" evidence="1">
    <location>
        <begin position="5"/>
        <end position="23"/>
    </location>
</feature>
<keyword evidence="1" id="KW-0812">Transmembrane</keyword>